<dbReference type="Proteomes" id="UP000578819">
    <property type="component" value="Unassembled WGS sequence"/>
</dbReference>
<proteinExistence type="predicted"/>
<reference evidence="1 2" key="1">
    <citation type="submission" date="2020-08" db="EMBL/GenBank/DDBJ databases">
        <title>Sequencing the genomes of 1000 actinobacteria strains.</title>
        <authorList>
            <person name="Klenk H.-P."/>
        </authorList>
    </citation>
    <scope>NUCLEOTIDE SEQUENCE [LARGE SCALE GENOMIC DNA]</scope>
    <source>
        <strain evidence="1 2">DSM 45886</strain>
    </source>
</reference>
<dbReference type="AlphaFoldDB" id="A0A7W7SM94"/>
<comment type="caution">
    <text evidence="1">The sequence shown here is derived from an EMBL/GenBank/DDBJ whole genome shotgun (WGS) entry which is preliminary data.</text>
</comment>
<sequence length="277" mass="30452">MQTAACPCYICTDTAPGRDEGIVATVREHGWCALRVGGGSAEFAYTVGLWHSFRRSEIVMFGLPGEGMQLWLNACVDLHASGDWPAEGEPFEGVIDGHVTQLRQVDESWREALFGSAHRFYRGWPVPVRQLVWPDRSGLWPWEPQATESSKTRQAFAWLPVDDHPAGGWPLVGEMPDFPFRCGPDADALTTRSILDSRLPIARLVYDEGCYDVLDERGYGADDLCLAYLGDLVKCHPMLGPLATLADGHTAFADGVVAPVSDSERQRSVQAWSTATS</sequence>
<gene>
    <name evidence="1" type="ORF">FHR38_000550</name>
</gene>
<name>A0A7W7SM94_9ACTN</name>
<accession>A0A7W7SM94</accession>
<dbReference type="RefSeq" id="WP_184532466.1">
    <property type="nucleotide sequence ID" value="NZ_JACHJW010000001.1"/>
</dbReference>
<evidence type="ECO:0008006" key="3">
    <source>
        <dbReference type="Google" id="ProtNLM"/>
    </source>
</evidence>
<protein>
    <recommendedName>
        <fullName evidence="3">DUF4262 domain-containing protein</fullName>
    </recommendedName>
</protein>
<evidence type="ECO:0000313" key="2">
    <source>
        <dbReference type="Proteomes" id="UP000578819"/>
    </source>
</evidence>
<evidence type="ECO:0000313" key="1">
    <source>
        <dbReference type="EMBL" id="MBB4956817.1"/>
    </source>
</evidence>
<organism evidence="1 2">
    <name type="scientific">Micromonospora polyrhachis</name>
    <dbReference type="NCBI Taxonomy" id="1282883"/>
    <lineage>
        <taxon>Bacteria</taxon>
        <taxon>Bacillati</taxon>
        <taxon>Actinomycetota</taxon>
        <taxon>Actinomycetes</taxon>
        <taxon>Micromonosporales</taxon>
        <taxon>Micromonosporaceae</taxon>
        <taxon>Micromonospora</taxon>
    </lineage>
</organism>
<dbReference type="EMBL" id="JACHJW010000001">
    <property type="protein sequence ID" value="MBB4956817.1"/>
    <property type="molecule type" value="Genomic_DNA"/>
</dbReference>
<keyword evidence="2" id="KW-1185">Reference proteome</keyword>
<dbReference type="Pfam" id="PF14081">
    <property type="entry name" value="DUF4262"/>
    <property type="match status" value="1"/>
</dbReference>
<dbReference type="InterPro" id="IPR025358">
    <property type="entry name" value="DUF4262"/>
</dbReference>